<dbReference type="Proteomes" id="UP000009168">
    <property type="component" value="Unassembled WGS sequence"/>
</dbReference>
<feature type="coiled-coil region" evidence="1">
    <location>
        <begin position="458"/>
        <end position="485"/>
    </location>
</feature>
<accession>Q22Y56</accession>
<dbReference type="EMBL" id="GG662749">
    <property type="protein sequence ID" value="EAR90168.2"/>
    <property type="molecule type" value="Genomic_DNA"/>
</dbReference>
<keyword evidence="1" id="KW-0175">Coiled coil</keyword>
<protein>
    <submittedName>
        <fullName evidence="2">Uncharacterized protein</fullName>
    </submittedName>
</protein>
<evidence type="ECO:0000256" key="1">
    <source>
        <dbReference type="SAM" id="Coils"/>
    </source>
</evidence>
<keyword evidence="3" id="KW-1185">Reference proteome</keyword>
<organism evidence="2 3">
    <name type="scientific">Tetrahymena thermophila (strain SB210)</name>
    <dbReference type="NCBI Taxonomy" id="312017"/>
    <lineage>
        <taxon>Eukaryota</taxon>
        <taxon>Sar</taxon>
        <taxon>Alveolata</taxon>
        <taxon>Ciliophora</taxon>
        <taxon>Intramacronucleata</taxon>
        <taxon>Oligohymenophorea</taxon>
        <taxon>Hymenostomatida</taxon>
        <taxon>Tetrahymenina</taxon>
        <taxon>Tetrahymenidae</taxon>
        <taxon>Tetrahymena</taxon>
    </lineage>
</organism>
<dbReference type="InParanoid" id="Q22Y56"/>
<dbReference type="GeneID" id="7837264"/>
<reference evidence="3" key="1">
    <citation type="journal article" date="2006" name="PLoS Biol.">
        <title>Macronuclear genome sequence of the ciliate Tetrahymena thermophila, a model eukaryote.</title>
        <authorList>
            <person name="Eisen J.A."/>
            <person name="Coyne R.S."/>
            <person name="Wu M."/>
            <person name="Wu D."/>
            <person name="Thiagarajan M."/>
            <person name="Wortman J.R."/>
            <person name="Badger J.H."/>
            <person name="Ren Q."/>
            <person name="Amedeo P."/>
            <person name="Jones K.M."/>
            <person name="Tallon L.J."/>
            <person name="Delcher A.L."/>
            <person name="Salzberg S.L."/>
            <person name="Silva J.C."/>
            <person name="Haas B.J."/>
            <person name="Majoros W.H."/>
            <person name="Farzad M."/>
            <person name="Carlton J.M."/>
            <person name="Smith R.K. Jr."/>
            <person name="Garg J."/>
            <person name="Pearlman R.E."/>
            <person name="Karrer K.M."/>
            <person name="Sun L."/>
            <person name="Manning G."/>
            <person name="Elde N.C."/>
            <person name="Turkewitz A.P."/>
            <person name="Asai D.J."/>
            <person name="Wilkes D.E."/>
            <person name="Wang Y."/>
            <person name="Cai H."/>
            <person name="Collins K."/>
            <person name="Stewart B.A."/>
            <person name="Lee S.R."/>
            <person name="Wilamowska K."/>
            <person name="Weinberg Z."/>
            <person name="Ruzzo W.L."/>
            <person name="Wloga D."/>
            <person name="Gaertig J."/>
            <person name="Frankel J."/>
            <person name="Tsao C.-C."/>
            <person name="Gorovsky M.A."/>
            <person name="Keeling P.J."/>
            <person name="Waller R.F."/>
            <person name="Patron N.J."/>
            <person name="Cherry J.M."/>
            <person name="Stover N.A."/>
            <person name="Krieger C.J."/>
            <person name="del Toro C."/>
            <person name="Ryder H.F."/>
            <person name="Williamson S.C."/>
            <person name="Barbeau R.A."/>
            <person name="Hamilton E.P."/>
            <person name="Orias E."/>
        </authorList>
    </citation>
    <scope>NUCLEOTIDE SEQUENCE [LARGE SCALE GENOMIC DNA]</scope>
    <source>
        <strain evidence="3">SB210</strain>
    </source>
</reference>
<evidence type="ECO:0000313" key="2">
    <source>
        <dbReference type="EMBL" id="EAR90168.2"/>
    </source>
</evidence>
<dbReference type="AlphaFoldDB" id="Q22Y56"/>
<evidence type="ECO:0000313" key="3">
    <source>
        <dbReference type="Proteomes" id="UP000009168"/>
    </source>
</evidence>
<sequence length="624" mass="73699">MNYIIHFTINNLYLKQNQSVSFYLVLVFQNAQSYENQNQNTILASYVSDSIYVEARKKSKRLRSERFTSSYLDTLLSKNESSQNQKQDLKNNYIVSEIKELYQLNSYLNSLNSEQDEKISPFILSQLFPNIIRVYINNKIFAQCKEQLNETVVQTQQILRNYSAYFLQNNEHFQNESVCIIQLSVSKSSKDQLLPTIQQIQQKLLRFKTQALSCIFEKNSYLQQAYRQVNPSQDVAQLIEDHNKIFNMNSTQIIKFSKALKKITKIDEFLNQLEENRSKVEYSYKEFIKQGNQNYCKYTTTINLRDFPPFEPLLTKKIKAIANKTQLKKRSTESLFEVEEKDFILNNKYMKTEKNISLQSTQITSFASPQTQMLQLDSTPLKISLSTEDLQTKLLSKESPKFQQDKPFNPMLNLSQSSICCFDEIHQQKKDLYQNAQSSYQIINAQENINSLAYQPLNMDLLEKQQNLQNNLNQSQQNYINQMQQNSINQKQNFSNQQIIENQQASFYLNQLSNNQQQNQYNYFNQPYIPNLKTNLQQNQQQQIYSSKNQQNSYLNEYNMQHLYHNQNSQYNINEQNKQQYFGHIIPQQQIPFQLQLDKNNTVQNLYQQNLIMQQAGSISLIYI</sequence>
<dbReference type="KEGG" id="tet:TTHERM_00355150"/>
<name>Q22Y56_TETTS</name>
<dbReference type="RefSeq" id="XP_001010413.2">
    <property type="nucleotide sequence ID" value="XM_001010413.2"/>
</dbReference>
<gene>
    <name evidence="2" type="ORF">TTHERM_00355150</name>
</gene>
<dbReference type="HOGENOM" id="CLU_362307_0_0_1"/>
<proteinExistence type="predicted"/>